<evidence type="ECO:0000256" key="4">
    <source>
        <dbReference type="ARBA" id="ARBA00023125"/>
    </source>
</evidence>
<keyword evidence="5" id="KW-0233">DNA recombination</keyword>
<dbReference type="Gene3D" id="1.10.150.130">
    <property type="match status" value="1"/>
</dbReference>
<evidence type="ECO:0000259" key="7">
    <source>
        <dbReference type="PROSITE" id="PS51898"/>
    </source>
</evidence>
<keyword evidence="10" id="KW-1185">Reference proteome</keyword>
<comment type="similarity">
    <text evidence="2">Belongs to the 'phage' integrase family.</text>
</comment>
<evidence type="ECO:0000256" key="5">
    <source>
        <dbReference type="ARBA" id="ARBA00023172"/>
    </source>
</evidence>
<dbReference type="PANTHER" id="PTHR30349:SF64">
    <property type="entry name" value="PROPHAGE INTEGRASE INTD-RELATED"/>
    <property type="match status" value="1"/>
</dbReference>
<reference evidence="9 10" key="1">
    <citation type="submission" date="2019-08" db="EMBL/GenBank/DDBJ databases">
        <title>In-depth cultivation of the pig gut microbiome towards novel bacterial diversity and tailored functional studies.</title>
        <authorList>
            <person name="Wylensek D."/>
            <person name="Hitch T.C.A."/>
            <person name="Clavel T."/>
        </authorList>
    </citation>
    <scope>NUCLEOTIDE SEQUENCE [LARGE SCALE GENOMIC DNA]</scope>
    <source>
        <strain evidence="9 10">Oil+RF-744-WCA-WT-13</strain>
    </source>
</reference>
<comment type="caution">
    <text evidence="9">The sequence shown here is derived from an EMBL/GenBank/DDBJ whole genome shotgun (WGS) entry which is preliminary data.</text>
</comment>
<gene>
    <name evidence="9" type="ORF">FYJ60_09255</name>
</gene>
<dbReference type="Pfam" id="PF14659">
    <property type="entry name" value="Phage_int_SAM_3"/>
    <property type="match status" value="1"/>
</dbReference>
<dbReference type="InterPro" id="IPR044068">
    <property type="entry name" value="CB"/>
</dbReference>
<organism evidence="9 10">
    <name type="scientific">Bilifractor porci</name>
    <dbReference type="NCBI Taxonomy" id="2606636"/>
    <lineage>
        <taxon>Bacteria</taxon>
        <taxon>Bacillati</taxon>
        <taxon>Bacillota</taxon>
        <taxon>Clostridia</taxon>
        <taxon>Lachnospirales</taxon>
        <taxon>Lachnospiraceae</taxon>
        <taxon>Bilifractor</taxon>
    </lineage>
</organism>
<dbReference type="EMBL" id="VUMV01000006">
    <property type="protein sequence ID" value="MST82501.1"/>
    <property type="molecule type" value="Genomic_DNA"/>
</dbReference>
<sequence length="437" mass="50703">MASVKRVEKKNGQVVYRIRVSLGEDKSGKQIVKVSTYTVKQTATPKQQEREANQYAMALEDRLKNGESYEGEEMSFEDYAEKWLANAKTELAYSTYESYTHIINDVILPHFKTYKVARIRTPNIEIFYKSLMGRYSNGSIRKIANVMSGMFRTAVRWQMIQINPCRDAKVPKNDEEEPQLKFFTPEQSLMFLETLNTRFYRKVRGHQRIDDTGKPYNVADYQEPYQTSTQLIVFYTLSLYCGFRKGETLALHWSDIDFEKREIHISKSVGMSEDGIVLKKPKTATSVRTVSFPAAIVPLLKQYRQEYNIYRLSTGDKWQGNGNLFIQWNGKIMDRSTPYHYFKHHIEFVNKWIKEHEGEAKERGFEELPTIPLHGLRHSCATLLNYLDINLIDISKILGHAKSSTTMDIYAHSFEKQNKEAANKIDDFLEQSAGKAV</sequence>
<dbReference type="Pfam" id="PF00589">
    <property type="entry name" value="Phage_integrase"/>
    <property type="match status" value="1"/>
</dbReference>
<evidence type="ECO:0000313" key="9">
    <source>
        <dbReference type="EMBL" id="MST82501.1"/>
    </source>
</evidence>
<evidence type="ECO:0000256" key="6">
    <source>
        <dbReference type="PROSITE-ProRule" id="PRU01248"/>
    </source>
</evidence>
<dbReference type="InterPro" id="IPR013762">
    <property type="entry name" value="Integrase-like_cat_sf"/>
</dbReference>
<evidence type="ECO:0000256" key="2">
    <source>
        <dbReference type="ARBA" id="ARBA00008857"/>
    </source>
</evidence>
<comment type="function">
    <text evidence="1">Site-specific tyrosine recombinase, which acts by catalyzing the cutting and rejoining of the recombining DNA molecules.</text>
</comment>
<dbReference type="Proteomes" id="UP000466864">
    <property type="component" value="Unassembled WGS sequence"/>
</dbReference>
<dbReference type="PROSITE" id="PS51900">
    <property type="entry name" value="CB"/>
    <property type="match status" value="1"/>
</dbReference>
<dbReference type="SUPFAM" id="SSF56349">
    <property type="entry name" value="DNA breaking-rejoining enzymes"/>
    <property type="match status" value="1"/>
</dbReference>
<dbReference type="PROSITE" id="PS51898">
    <property type="entry name" value="TYR_RECOMBINASE"/>
    <property type="match status" value="1"/>
</dbReference>
<dbReference type="GO" id="GO:0003677">
    <property type="term" value="F:DNA binding"/>
    <property type="evidence" value="ECO:0007669"/>
    <property type="project" value="UniProtKB-UniRule"/>
</dbReference>
<dbReference type="CDD" id="cd01189">
    <property type="entry name" value="INT_ICEBs1_C_like"/>
    <property type="match status" value="1"/>
</dbReference>
<dbReference type="AlphaFoldDB" id="A0A7X2P982"/>
<keyword evidence="4 6" id="KW-0238">DNA-binding</keyword>
<evidence type="ECO:0000256" key="3">
    <source>
        <dbReference type="ARBA" id="ARBA00022908"/>
    </source>
</evidence>
<dbReference type="GO" id="GO:0015074">
    <property type="term" value="P:DNA integration"/>
    <property type="evidence" value="ECO:0007669"/>
    <property type="project" value="UniProtKB-KW"/>
</dbReference>
<dbReference type="InterPro" id="IPR011010">
    <property type="entry name" value="DNA_brk_join_enz"/>
</dbReference>
<proteinExistence type="inferred from homology"/>
<evidence type="ECO:0000259" key="8">
    <source>
        <dbReference type="PROSITE" id="PS51900"/>
    </source>
</evidence>
<dbReference type="InterPro" id="IPR050090">
    <property type="entry name" value="Tyrosine_recombinase_XerCD"/>
</dbReference>
<name>A0A7X2P982_9FIRM</name>
<evidence type="ECO:0000256" key="1">
    <source>
        <dbReference type="ARBA" id="ARBA00003283"/>
    </source>
</evidence>
<feature type="domain" description="Tyr recombinase" evidence="7">
    <location>
        <begin position="202"/>
        <end position="423"/>
    </location>
</feature>
<dbReference type="InterPro" id="IPR010998">
    <property type="entry name" value="Integrase_recombinase_N"/>
</dbReference>
<protein>
    <submittedName>
        <fullName evidence="9">Site-specific integrase</fullName>
    </submittedName>
</protein>
<dbReference type="Gene3D" id="1.10.443.10">
    <property type="entry name" value="Intergrase catalytic core"/>
    <property type="match status" value="1"/>
</dbReference>
<feature type="domain" description="Core-binding (CB)" evidence="8">
    <location>
        <begin position="74"/>
        <end position="155"/>
    </location>
</feature>
<dbReference type="RefSeq" id="WP_154458410.1">
    <property type="nucleotide sequence ID" value="NZ_VUMV01000006.1"/>
</dbReference>
<dbReference type="PANTHER" id="PTHR30349">
    <property type="entry name" value="PHAGE INTEGRASE-RELATED"/>
    <property type="match status" value="1"/>
</dbReference>
<dbReference type="InterPro" id="IPR004107">
    <property type="entry name" value="Integrase_SAM-like_N"/>
</dbReference>
<dbReference type="GO" id="GO:0006310">
    <property type="term" value="P:DNA recombination"/>
    <property type="evidence" value="ECO:0007669"/>
    <property type="project" value="UniProtKB-KW"/>
</dbReference>
<dbReference type="InterPro" id="IPR002104">
    <property type="entry name" value="Integrase_catalytic"/>
</dbReference>
<evidence type="ECO:0000313" key="10">
    <source>
        <dbReference type="Proteomes" id="UP000466864"/>
    </source>
</evidence>
<accession>A0A7X2P982</accession>
<keyword evidence="3" id="KW-0229">DNA integration</keyword>